<evidence type="ECO:0000259" key="10">
    <source>
        <dbReference type="Pfam" id="PF00821"/>
    </source>
</evidence>
<dbReference type="Gene3D" id="3.40.449.10">
    <property type="entry name" value="Phosphoenolpyruvate Carboxykinase, domain 1"/>
    <property type="match status" value="1"/>
</dbReference>
<dbReference type="InterPro" id="IPR008209">
    <property type="entry name" value="PEP_carboxykinase_GTP"/>
</dbReference>
<dbReference type="GO" id="GO:0006094">
    <property type="term" value="P:gluconeogenesis"/>
    <property type="evidence" value="ECO:0007669"/>
    <property type="project" value="InterPro"/>
</dbReference>
<keyword evidence="7" id="KW-0342">GTP-binding</keyword>
<sequence length="668" mass="73390">VISPDTTYLVNVLNARLEISGLSLKADTTEDGILQQVAFIASKMDDSNLGKLARIPSAELLDRIGEAIELTGPAKIFIDMGATDKAAIRQAAIDSGEETAMTQEGHTYHMDPVKEQGRIVANTYYIKDEGSNLSALAKGMDRADAVKEIRDGMTSIMNGRTMYISLYTRGPKGFPLSFPVVQMTDSAYVAHSAGILYRNDFDGFFEQMDLTDTYFTNLHSTGTLDTEKGRIFMDLKKETTIAFEVSYAGNALLMKKGHHRLAVNRAVKRAIEEGEFDTLSEHMFITGVKGPKDTDRMTWIVGAAPSGCGKTTTAMAGDQFIGDDLAQFLLVDNMLAVVNPECGIFGIVKDMTAESDPNIINLLKTPGKEAIFSNILITPEGEARWTNDGRSIPEEGINFQGNWTKSMLPDTPISHGNARVTLNSEDIANFAKAKAEASTGVEAKIITYSGRDPDTMPPVWIANSANEGVLIGANIVSATTATEVGADGSLKRAPWANAPFVPSELGAYMQSQFGVFNNEKLKEKPLMAGLNYFLTDKARGGESDKLLGEKQDVKVWLAWLERFKHGEAEAIDTPIGKIPTYGKLKDLFSELIDKNYTKSLYDKQFSLYLGNIISRLEYQREEYGKIKSSQKIPDLYFTELQAQIDKLNRLQTEYGDIVTPDQLLATAQ</sequence>
<dbReference type="GO" id="GO:0030145">
    <property type="term" value="F:manganese ion binding"/>
    <property type="evidence" value="ECO:0007669"/>
    <property type="project" value="TreeGrafter"/>
</dbReference>
<feature type="domain" description="Phosphoenolpyruvate carboxykinase GTP-utilising N-terminal" evidence="11">
    <location>
        <begin position="64"/>
        <end position="266"/>
    </location>
</feature>
<dbReference type="GO" id="GO:0046327">
    <property type="term" value="P:glycerol biosynthetic process from pyruvate"/>
    <property type="evidence" value="ECO:0007669"/>
    <property type="project" value="TreeGrafter"/>
</dbReference>
<keyword evidence="6" id="KW-0210">Decarboxylase</keyword>
<feature type="non-terminal residue" evidence="12">
    <location>
        <position position="1"/>
    </location>
</feature>
<dbReference type="GO" id="GO:0006107">
    <property type="term" value="P:oxaloacetate metabolic process"/>
    <property type="evidence" value="ECO:0007669"/>
    <property type="project" value="TreeGrafter"/>
</dbReference>
<dbReference type="EMBL" id="UINC01005599">
    <property type="protein sequence ID" value="SVA22344.1"/>
    <property type="molecule type" value="Genomic_DNA"/>
</dbReference>
<evidence type="ECO:0000256" key="4">
    <source>
        <dbReference type="ARBA" id="ARBA00022723"/>
    </source>
</evidence>
<organism evidence="12">
    <name type="scientific">marine metagenome</name>
    <dbReference type="NCBI Taxonomy" id="408172"/>
    <lineage>
        <taxon>unclassified sequences</taxon>
        <taxon>metagenomes</taxon>
        <taxon>ecological metagenomes</taxon>
    </lineage>
</organism>
<evidence type="ECO:0000256" key="1">
    <source>
        <dbReference type="ARBA" id="ARBA00001936"/>
    </source>
</evidence>
<evidence type="ECO:0000313" key="12">
    <source>
        <dbReference type="EMBL" id="SVA22344.1"/>
    </source>
</evidence>
<dbReference type="InterPro" id="IPR008210">
    <property type="entry name" value="PEP_carboxykinase_N"/>
</dbReference>
<feature type="domain" description="Phosphoenolpyruvate carboxykinase C-terminal P-loop" evidence="10">
    <location>
        <begin position="279"/>
        <end position="643"/>
    </location>
</feature>
<dbReference type="PIRSF" id="PIRSF001348">
    <property type="entry name" value="PEP_carboxykinase_GTP"/>
    <property type="match status" value="1"/>
</dbReference>
<name>A0A381U2R0_9ZZZZ</name>
<dbReference type="SUPFAM" id="SSF53795">
    <property type="entry name" value="PEP carboxykinase-like"/>
    <property type="match status" value="1"/>
</dbReference>
<comment type="similarity">
    <text evidence="2">Belongs to the phosphoenolpyruvate carboxykinase [GTP] family.</text>
</comment>
<comment type="cofactor">
    <cofactor evidence="1">
        <name>Mn(2+)</name>
        <dbReference type="ChEBI" id="CHEBI:29035"/>
    </cofactor>
</comment>
<dbReference type="GO" id="GO:0019543">
    <property type="term" value="P:propionate catabolic process"/>
    <property type="evidence" value="ECO:0007669"/>
    <property type="project" value="TreeGrafter"/>
</dbReference>
<keyword evidence="9" id="KW-0456">Lyase</keyword>
<dbReference type="AlphaFoldDB" id="A0A381U2R0"/>
<gene>
    <name evidence="12" type="ORF">METZ01_LOCUS75198</name>
</gene>
<evidence type="ECO:0000256" key="9">
    <source>
        <dbReference type="ARBA" id="ARBA00023239"/>
    </source>
</evidence>
<reference evidence="12" key="1">
    <citation type="submission" date="2018-05" db="EMBL/GenBank/DDBJ databases">
        <authorList>
            <person name="Lanie J.A."/>
            <person name="Ng W.-L."/>
            <person name="Kazmierczak K.M."/>
            <person name="Andrzejewski T.M."/>
            <person name="Davidsen T.M."/>
            <person name="Wayne K.J."/>
            <person name="Tettelin H."/>
            <person name="Glass J.I."/>
            <person name="Rusch D."/>
            <person name="Podicherti R."/>
            <person name="Tsui H.-C.T."/>
            <person name="Winkler M.E."/>
        </authorList>
    </citation>
    <scope>NUCLEOTIDE SEQUENCE</scope>
</reference>
<dbReference type="PANTHER" id="PTHR11561:SF0">
    <property type="entry name" value="PHOSPHOENOLPYRUVATE CARBOXYKINASE [GTP]-RELATED"/>
    <property type="match status" value="1"/>
</dbReference>
<keyword evidence="5" id="KW-0547">Nucleotide-binding</keyword>
<evidence type="ECO:0000256" key="3">
    <source>
        <dbReference type="ARBA" id="ARBA00012306"/>
    </source>
</evidence>
<proteinExistence type="inferred from homology"/>
<protein>
    <recommendedName>
        <fullName evidence="3">phosphoenolpyruvate carboxykinase (GTP)</fullName>
        <ecNumber evidence="3">4.1.1.32</ecNumber>
    </recommendedName>
</protein>
<evidence type="ECO:0000256" key="8">
    <source>
        <dbReference type="ARBA" id="ARBA00023211"/>
    </source>
</evidence>
<dbReference type="InterPro" id="IPR035078">
    <property type="entry name" value="PEP_carboxykinase_GTP_N"/>
</dbReference>
<dbReference type="GO" id="GO:0005829">
    <property type="term" value="C:cytosol"/>
    <property type="evidence" value="ECO:0007669"/>
    <property type="project" value="TreeGrafter"/>
</dbReference>
<dbReference type="Gene3D" id="3.90.228.20">
    <property type="match status" value="2"/>
</dbReference>
<evidence type="ECO:0000259" key="11">
    <source>
        <dbReference type="Pfam" id="PF17297"/>
    </source>
</evidence>
<evidence type="ECO:0000256" key="6">
    <source>
        <dbReference type="ARBA" id="ARBA00022793"/>
    </source>
</evidence>
<accession>A0A381U2R0</accession>
<dbReference type="GO" id="GO:0042594">
    <property type="term" value="P:response to starvation"/>
    <property type="evidence" value="ECO:0007669"/>
    <property type="project" value="TreeGrafter"/>
</dbReference>
<dbReference type="Pfam" id="PF17297">
    <property type="entry name" value="PEPCK_N"/>
    <property type="match status" value="1"/>
</dbReference>
<dbReference type="GO" id="GO:0071333">
    <property type="term" value="P:cellular response to glucose stimulus"/>
    <property type="evidence" value="ECO:0007669"/>
    <property type="project" value="TreeGrafter"/>
</dbReference>
<evidence type="ECO:0000256" key="7">
    <source>
        <dbReference type="ARBA" id="ARBA00023134"/>
    </source>
</evidence>
<dbReference type="GO" id="GO:0033993">
    <property type="term" value="P:response to lipid"/>
    <property type="evidence" value="ECO:0007669"/>
    <property type="project" value="TreeGrafter"/>
</dbReference>
<dbReference type="InterPro" id="IPR013035">
    <property type="entry name" value="PEP_carboxykinase_C"/>
</dbReference>
<dbReference type="Pfam" id="PF00821">
    <property type="entry name" value="PEPCK_GTP"/>
    <property type="match status" value="1"/>
</dbReference>
<dbReference type="SUPFAM" id="SSF68923">
    <property type="entry name" value="PEP carboxykinase N-terminal domain"/>
    <property type="match status" value="1"/>
</dbReference>
<dbReference type="InterPro" id="IPR035077">
    <property type="entry name" value="PEP_carboxykinase_GTP_C"/>
</dbReference>
<dbReference type="PANTHER" id="PTHR11561">
    <property type="entry name" value="PHOSPHOENOLPYRUVATE CARBOXYKINASE"/>
    <property type="match status" value="1"/>
</dbReference>
<keyword evidence="4" id="KW-0479">Metal-binding</keyword>
<dbReference type="GO" id="GO:0004613">
    <property type="term" value="F:phosphoenolpyruvate carboxykinase (GTP) activity"/>
    <property type="evidence" value="ECO:0007669"/>
    <property type="project" value="UniProtKB-EC"/>
</dbReference>
<evidence type="ECO:0000256" key="5">
    <source>
        <dbReference type="ARBA" id="ARBA00022741"/>
    </source>
</evidence>
<keyword evidence="8" id="KW-0464">Manganese</keyword>
<evidence type="ECO:0000256" key="2">
    <source>
        <dbReference type="ARBA" id="ARBA00005796"/>
    </source>
</evidence>
<dbReference type="GO" id="GO:0005525">
    <property type="term" value="F:GTP binding"/>
    <property type="evidence" value="ECO:0007669"/>
    <property type="project" value="UniProtKB-KW"/>
</dbReference>
<dbReference type="EC" id="4.1.1.32" evidence="3"/>